<evidence type="ECO:0000256" key="5">
    <source>
        <dbReference type="ARBA" id="ARBA00023136"/>
    </source>
</evidence>
<comment type="subcellular location">
    <subcellularLocation>
        <location evidence="1">Membrane</location>
        <topology evidence="1">Multi-pass membrane protein</topology>
    </subcellularLocation>
</comment>
<feature type="transmembrane region" description="Helical" evidence="7">
    <location>
        <begin position="276"/>
        <end position="297"/>
    </location>
</feature>
<accession>A0A7K0KC45</accession>
<feature type="transmembrane region" description="Helical" evidence="7">
    <location>
        <begin position="204"/>
        <end position="230"/>
    </location>
</feature>
<dbReference type="InterPro" id="IPR036259">
    <property type="entry name" value="MFS_trans_sf"/>
</dbReference>
<keyword evidence="4 7" id="KW-1133">Transmembrane helix</keyword>
<proteinExistence type="predicted"/>
<dbReference type="GO" id="GO:0016020">
    <property type="term" value="C:membrane"/>
    <property type="evidence" value="ECO:0007669"/>
    <property type="project" value="UniProtKB-SubCell"/>
</dbReference>
<feature type="transmembrane region" description="Helical" evidence="7">
    <location>
        <begin position="146"/>
        <end position="165"/>
    </location>
</feature>
<dbReference type="InterPro" id="IPR004752">
    <property type="entry name" value="AmpG_permease/AT-1"/>
</dbReference>
<protein>
    <submittedName>
        <fullName evidence="8">AmpG family muropeptide MFS transporter</fullName>
    </submittedName>
</protein>
<feature type="transmembrane region" description="Helical" evidence="7">
    <location>
        <begin position="340"/>
        <end position="361"/>
    </location>
</feature>
<reference evidence="8 9" key="1">
    <citation type="submission" date="2019-08" db="EMBL/GenBank/DDBJ databases">
        <title>In-depth cultivation of the pig gut microbiome towards novel bacterial diversity and tailored functional studies.</title>
        <authorList>
            <person name="Wylensek D."/>
            <person name="Hitch T.C.A."/>
            <person name="Clavel T."/>
        </authorList>
    </citation>
    <scope>NUCLEOTIDE SEQUENCE [LARGE SCALE GENOMIC DNA]</scope>
    <source>
        <strain evidence="8 9">LKV-178-WT-2A</strain>
    </source>
</reference>
<feature type="region of interest" description="Disordered" evidence="6">
    <location>
        <begin position="399"/>
        <end position="418"/>
    </location>
</feature>
<dbReference type="InterPro" id="IPR011701">
    <property type="entry name" value="MFS"/>
</dbReference>
<dbReference type="AlphaFoldDB" id="A0A7K0KC45"/>
<feature type="transmembrane region" description="Helical" evidence="7">
    <location>
        <begin position="47"/>
        <end position="72"/>
    </location>
</feature>
<feature type="transmembrane region" description="Helical" evidence="7">
    <location>
        <begin position="250"/>
        <end position="269"/>
    </location>
</feature>
<dbReference type="EMBL" id="VUNG01000002">
    <property type="protein sequence ID" value="MST83408.1"/>
    <property type="molecule type" value="Genomic_DNA"/>
</dbReference>
<evidence type="ECO:0000313" key="9">
    <source>
        <dbReference type="Proteomes" id="UP000438914"/>
    </source>
</evidence>
<keyword evidence="5 7" id="KW-0472">Membrane</keyword>
<evidence type="ECO:0000256" key="1">
    <source>
        <dbReference type="ARBA" id="ARBA00004141"/>
    </source>
</evidence>
<dbReference type="PANTHER" id="PTHR12778">
    <property type="entry name" value="SOLUTE CARRIER FAMILY 33 ACETYL-COA TRANSPORTER -RELATED"/>
    <property type="match status" value="1"/>
</dbReference>
<evidence type="ECO:0000256" key="2">
    <source>
        <dbReference type="ARBA" id="ARBA00022448"/>
    </source>
</evidence>
<keyword evidence="3 7" id="KW-0812">Transmembrane</keyword>
<sequence>MTLSVILYKQLGLSNAEITFYTSWLYLPWILKPVWSPLINVVKTKRWWIVLTEVLLGAAFGGVAFTIPTSFWLQGSLFFFWVIAFAGASHCISADGFYMLGLNTHQQATFMGIRSLFDRLATIFAQGVLVMIAGNLQVVFRNSISYSWSLTFFGVTGMFLLLWLWHNCVLPRPREDAKRPFVNFKTIGDEFTHTFRTFFAKEQIWVALMFIIFFRMPEGLMEKVSALFLIDSGHNGGLGLSPQEYGLVQGTVGIIGVSLGGILGGFFAGRDGLKKWIWPMALAFFLPQMVYLLLSYALSSSLWMISLCVFVEQFGYGFGLTAYTLYLIYYSRGEYKTSHYALASAIMSLSMMLPGLVSGALQDMMGYRDFFTLSLVFSLLTLLVVGRLKIDKEFGKAEQEQEKEQGQEKEQEKELKEA</sequence>
<gene>
    <name evidence="8" type="ORF">FYJ73_01695</name>
</gene>
<organism evidence="8 9">
    <name type="scientific">Hallella mizrahii</name>
    <dbReference type="NCBI Taxonomy" id="2606637"/>
    <lineage>
        <taxon>Bacteria</taxon>
        <taxon>Pseudomonadati</taxon>
        <taxon>Bacteroidota</taxon>
        <taxon>Bacteroidia</taxon>
        <taxon>Bacteroidales</taxon>
        <taxon>Prevotellaceae</taxon>
        <taxon>Hallella</taxon>
    </lineage>
</organism>
<dbReference type="Gene3D" id="1.20.1250.20">
    <property type="entry name" value="MFS general substrate transporter like domains"/>
    <property type="match status" value="1"/>
</dbReference>
<dbReference type="SUPFAM" id="SSF103473">
    <property type="entry name" value="MFS general substrate transporter"/>
    <property type="match status" value="1"/>
</dbReference>
<dbReference type="PANTHER" id="PTHR12778:SF10">
    <property type="entry name" value="MAJOR FACILITATOR SUPERFAMILY DOMAIN-CONTAINING PROTEIN 3"/>
    <property type="match status" value="1"/>
</dbReference>
<dbReference type="GO" id="GO:0022857">
    <property type="term" value="F:transmembrane transporter activity"/>
    <property type="evidence" value="ECO:0007669"/>
    <property type="project" value="InterPro"/>
</dbReference>
<evidence type="ECO:0000256" key="3">
    <source>
        <dbReference type="ARBA" id="ARBA00022692"/>
    </source>
</evidence>
<feature type="transmembrane region" description="Helical" evidence="7">
    <location>
        <begin position="18"/>
        <end position="35"/>
    </location>
</feature>
<dbReference type="Pfam" id="PF07690">
    <property type="entry name" value="MFS_1"/>
    <property type="match status" value="1"/>
</dbReference>
<feature type="transmembrane region" description="Helical" evidence="7">
    <location>
        <begin position="367"/>
        <end position="386"/>
    </location>
</feature>
<feature type="transmembrane region" description="Helical" evidence="7">
    <location>
        <begin position="120"/>
        <end position="140"/>
    </location>
</feature>
<feature type="transmembrane region" description="Helical" evidence="7">
    <location>
        <begin position="303"/>
        <end position="328"/>
    </location>
</feature>
<evidence type="ECO:0000256" key="6">
    <source>
        <dbReference type="SAM" id="MobiDB-lite"/>
    </source>
</evidence>
<evidence type="ECO:0000256" key="4">
    <source>
        <dbReference type="ARBA" id="ARBA00022989"/>
    </source>
</evidence>
<keyword evidence="2" id="KW-0813">Transport</keyword>
<dbReference type="Proteomes" id="UP000438914">
    <property type="component" value="Unassembled WGS sequence"/>
</dbReference>
<name>A0A7K0KC45_9BACT</name>
<keyword evidence="9" id="KW-1185">Reference proteome</keyword>
<evidence type="ECO:0000313" key="8">
    <source>
        <dbReference type="EMBL" id="MST83408.1"/>
    </source>
</evidence>
<feature type="transmembrane region" description="Helical" evidence="7">
    <location>
        <begin position="78"/>
        <end position="100"/>
    </location>
</feature>
<evidence type="ECO:0000256" key="7">
    <source>
        <dbReference type="SAM" id="Phobius"/>
    </source>
</evidence>
<comment type="caution">
    <text evidence="8">The sequence shown here is derived from an EMBL/GenBank/DDBJ whole genome shotgun (WGS) entry which is preliminary data.</text>
</comment>